<keyword evidence="2 6" id="KW-0812">Transmembrane</keyword>
<feature type="region of interest" description="Disordered" evidence="5">
    <location>
        <begin position="730"/>
        <end position="759"/>
    </location>
</feature>
<dbReference type="InterPro" id="IPR036390">
    <property type="entry name" value="WH_DNA-bd_sf"/>
</dbReference>
<evidence type="ECO:0000313" key="8">
    <source>
        <dbReference type="Proteomes" id="UP000694941"/>
    </source>
</evidence>
<name>A0ABM1TCZ7_LIMPO</name>
<dbReference type="Pfam" id="PF03547">
    <property type="entry name" value="Mem_trans"/>
    <property type="match status" value="1"/>
</dbReference>
<proteinExistence type="predicted"/>
<dbReference type="InterPro" id="IPR051832">
    <property type="entry name" value="mTOR-Rac_regulators"/>
</dbReference>
<comment type="subcellular location">
    <subcellularLocation>
        <location evidence="1">Membrane</location>
        <topology evidence="1">Multi-pass membrane protein</topology>
    </subcellularLocation>
</comment>
<evidence type="ECO:0000256" key="1">
    <source>
        <dbReference type="ARBA" id="ARBA00004141"/>
    </source>
</evidence>
<reference evidence="9 10" key="1">
    <citation type="submission" date="2025-05" db="UniProtKB">
        <authorList>
            <consortium name="RefSeq"/>
        </authorList>
    </citation>
    <scope>IDENTIFICATION</scope>
    <source>
        <tissue evidence="9 10">Muscle</tissue>
    </source>
</reference>
<keyword evidence="8" id="KW-1185">Reference proteome</keyword>
<protein>
    <submittedName>
        <fullName evidence="9 10">Integral membrane protein GPR155-like isoform X1</fullName>
    </submittedName>
</protein>
<feature type="compositionally biased region" description="Low complexity" evidence="5">
    <location>
        <begin position="738"/>
        <end position="750"/>
    </location>
</feature>
<evidence type="ECO:0000256" key="2">
    <source>
        <dbReference type="ARBA" id="ARBA00022692"/>
    </source>
</evidence>
<evidence type="ECO:0000256" key="3">
    <source>
        <dbReference type="ARBA" id="ARBA00022989"/>
    </source>
</evidence>
<sequence length="949" mass="104252">MTTHITQLASVYQAAPSTGSLQWCKVPSEMNITSVNDETSIGGAFDELVPTLLECFAVVFIGYLAGRFRLISGPEIKGLSVFTSEFALPPLIFLNLVTINLGNVNWSFIAGILLGKVAVFLLVATTTVAIHRPINLAFAGLYAIFCTQGNDFGLAYPIVSSLYGHRHPMYAGYLYLIAPISLMILNPIGFLMMEIERVRSGSIQVADHRSSKWLVAKMILSVLWEILKNPNVFMTILGIIGNFVFAGELPALIYGILRVLSSAFAATVLFLLGFRVVGAAASLAGSGLLLPGVLLAVRMLATPLILCAAVKLLCTKASDQDDLVNYAFLYGTVPTGPVVLLFAAQYGLPTDMLASTMVVCTFLSGPLMFVSAKMITLNFTGVLSYAGHLKDTLFYISIIGVLGCAWVAILFLLSGRWKRPPHLVTFCLVISQAVNSAGVLMWSAVNNNTISSIVFQVAMITGGQLASRLWTAVLAISLVLLQRYTVTYLFKLIPYSLGFGFGVPIVILTALLVTTGLQNHFPRVNQNLPLFLYGKSEAVAASCTLAICLLTTTLCLILYHRKSKSNYCAPGTFGINNEGVASNFHWLEEGKLHGEPAKEVGSRNKQEKDEGTNEMVNNAMNPELKNLEHEVPIIDNFDEEVQPSESMVSEKASISIILEDLENTGSNRTGPTWMRAETSFHKRNPTYFIPGVGGRRKIPSSGKKSSRWRIFLSTIQRSTTTTSMRDLLSDAESNGIDSPSSSFPPSETSSTAEITEKTNKDQQSLRHVILLTLLSISMTVGLTVSVWKLIAETPSGLFVAMEFLDGVLNFGQGIFAFAVFGFDTKAVVLPVIKWIRILRKGTQGPVLPLEDQLDDDTAFTCFQFLTYHYENCLQDLPRDKCFKSKTYKSVFWGKELVDWLITVGLARGRKDAELYGRRLLNGRVIKHVNEQMHFKDGIYLYAFIPQVEY</sequence>
<evidence type="ECO:0000313" key="9">
    <source>
        <dbReference type="RefSeq" id="XP_022253752.1"/>
    </source>
</evidence>
<feature type="transmembrane region" description="Helical" evidence="6">
    <location>
        <begin position="810"/>
        <end position="832"/>
    </location>
</feature>
<dbReference type="RefSeq" id="XP_022253752.1">
    <property type="nucleotide sequence ID" value="XM_022398044.1"/>
</dbReference>
<accession>A0ABM1TCZ7</accession>
<dbReference type="Gene3D" id="1.10.10.10">
    <property type="entry name" value="Winged helix-like DNA-binding domain superfamily/Winged helix DNA-binding domain"/>
    <property type="match status" value="1"/>
</dbReference>
<dbReference type="RefSeq" id="XP_022253753.1">
    <property type="nucleotide sequence ID" value="XM_022398045.1"/>
</dbReference>
<feature type="transmembrane region" description="Helical" evidence="6">
    <location>
        <begin position="538"/>
        <end position="559"/>
    </location>
</feature>
<evidence type="ECO:0000259" key="7">
    <source>
        <dbReference type="PROSITE" id="PS50186"/>
    </source>
</evidence>
<keyword evidence="4 6" id="KW-0472">Membrane</keyword>
<evidence type="ECO:0000256" key="4">
    <source>
        <dbReference type="ARBA" id="ARBA00023136"/>
    </source>
</evidence>
<feature type="transmembrane region" description="Helical" evidence="6">
    <location>
        <begin position="48"/>
        <end position="66"/>
    </location>
</feature>
<dbReference type="InterPro" id="IPR004776">
    <property type="entry name" value="Mem_transp_PIN-like"/>
</dbReference>
<feature type="transmembrane region" description="Helical" evidence="6">
    <location>
        <begin position="136"/>
        <end position="158"/>
    </location>
</feature>
<dbReference type="SMART" id="SM00049">
    <property type="entry name" value="DEP"/>
    <property type="match status" value="1"/>
</dbReference>
<dbReference type="Pfam" id="PF00610">
    <property type="entry name" value="DEP"/>
    <property type="match status" value="1"/>
</dbReference>
<feature type="transmembrane region" description="Helical" evidence="6">
    <location>
        <begin position="393"/>
        <end position="413"/>
    </location>
</feature>
<dbReference type="PANTHER" id="PTHR22829">
    <property type="entry name" value="DEP DOMAIN PROTEIN"/>
    <property type="match status" value="1"/>
</dbReference>
<feature type="transmembrane region" description="Helical" evidence="6">
    <location>
        <begin position="352"/>
        <end position="372"/>
    </location>
</feature>
<feature type="transmembrane region" description="Helical" evidence="6">
    <location>
        <begin position="170"/>
        <end position="191"/>
    </location>
</feature>
<dbReference type="PROSITE" id="PS50186">
    <property type="entry name" value="DEP"/>
    <property type="match status" value="1"/>
</dbReference>
<evidence type="ECO:0000256" key="6">
    <source>
        <dbReference type="SAM" id="Phobius"/>
    </source>
</evidence>
<feature type="transmembrane region" description="Helical" evidence="6">
    <location>
        <begin position="326"/>
        <end position="346"/>
    </location>
</feature>
<dbReference type="InterPro" id="IPR036388">
    <property type="entry name" value="WH-like_DNA-bd_sf"/>
</dbReference>
<feature type="transmembrane region" description="Helical" evidence="6">
    <location>
        <begin position="78"/>
        <end position="98"/>
    </location>
</feature>
<feature type="domain" description="DEP" evidence="7">
    <location>
        <begin position="886"/>
        <end position="945"/>
    </location>
</feature>
<dbReference type="PANTHER" id="PTHR22829:SF5">
    <property type="entry name" value="INTEGRAL MEMBRANE PROTEIN GPR155"/>
    <property type="match status" value="1"/>
</dbReference>
<gene>
    <name evidence="9 10" type="primary">LOC106469507</name>
</gene>
<dbReference type="InterPro" id="IPR000591">
    <property type="entry name" value="DEP_dom"/>
</dbReference>
<feature type="transmembrane region" description="Helical" evidence="6">
    <location>
        <begin position="768"/>
        <end position="790"/>
    </location>
</feature>
<organism evidence="8 10">
    <name type="scientific">Limulus polyphemus</name>
    <name type="common">Atlantic horseshoe crab</name>
    <dbReference type="NCBI Taxonomy" id="6850"/>
    <lineage>
        <taxon>Eukaryota</taxon>
        <taxon>Metazoa</taxon>
        <taxon>Ecdysozoa</taxon>
        <taxon>Arthropoda</taxon>
        <taxon>Chelicerata</taxon>
        <taxon>Merostomata</taxon>
        <taxon>Xiphosura</taxon>
        <taxon>Limulidae</taxon>
        <taxon>Limulus</taxon>
    </lineage>
</organism>
<dbReference type="SUPFAM" id="SSF46785">
    <property type="entry name" value="Winged helix' DNA-binding domain"/>
    <property type="match status" value="1"/>
</dbReference>
<evidence type="ECO:0000313" key="10">
    <source>
        <dbReference type="RefSeq" id="XP_022253753.1"/>
    </source>
</evidence>
<dbReference type="GeneID" id="106469507"/>
<feature type="transmembrane region" description="Helical" evidence="6">
    <location>
        <begin position="104"/>
        <end position="124"/>
    </location>
</feature>
<feature type="transmembrane region" description="Helical" evidence="6">
    <location>
        <begin position="453"/>
        <end position="480"/>
    </location>
</feature>
<keyword evidence="3 6" id="KW-1133">Transmembrane helix</keyword>
<dbReference type="Proteomes" id="UP000694941">
    <property type="component" value="Unplaced"/>
</dbReference>
<evidence type="ECO:0000256" key="5">
    <source>
        <dbReference type="SAM" id="MobiDB-lite"/>
    </source>
</evidence>
<feature type="transmembrane region" description="Helical" evidence="6">
    <location>
        <begin position="492"/>
        <end position="518"/>
    </location>
</feature>